<keyword evidence="2" id="KW-1185">Reference proteome</keyword>
<evidence type="ECO:0008006" key="3">
    <source>
        <dbReference type="Google" id="ProtNLM"/>
    </source>
</evidence>
<evidence type="ECO:0000313" key="2">
    <source>
        <dbReference type="Proteomes" id="UP001596106"/>
    </source>
</evidence>
<dbReference type="RefSeq" id="WP_379842769.1">
    <property type="nucleotide sequence ID" value="NZ_JBHSMA010000002.1"/>
</dbReference>
<dbReference type="EMBL" id="JBHSMA010000002">
    <property type="protein sequence ID" value="MFC5409130.1"/>
    <property type="molecule type" value="Genomic_DNA"/>
</dbReference>
<protein>
    <recommendedName>
        <fullName evidence="3">Helix-turn-helix domain-containing protein</fullName>
    </recommendedName>
</protein>
<evidence type="ECO:0000313" key="1">
    <source>
        <dbReference type="EMBL" id="MFC5409130.1"/>
    </source>
</evidence>
<reference evidence="2" key="1">
    <citation type="journal article" date="2019" name="Int. J. Syst. Evol. Microbiol.">
        <title>The Global Catalogue of Microorganisms (GCM) 10K type strain sequencing project: providing services to taxonomists for standard genome sequencing and annotation.</title>
        <authorList>
            <consortium name="The Broad Institute Genomics Platform"/>
            <consortium name="The Broad Institute Genome Sequencing Center for Infectious Disease"/>
            <person name="Wu L."/>
            <person name="Ma J."/>
        </authorList>
    </citation>
    <scope>NUCLEOTIDE SEQUENCE [LARGE SCALE GENOMIC DNA]</scope>
    <source>
        <strain evidence="2">CCUG 55250</strain>
    </source>
</reference>
<sequence length="95" mass="10642">MATEKQQSNQEFIDEMQASTQEILAMLDANGIQYNLKEWVSIAEYAKLFRIDDTDTILGWISSGIIPPENIIEIPILNGLKLIKAISSKSQETSV</sequence>
<organism evidence="1 2">
    <name type="scientific">Larkinella bovis</name>
    <dbReference type="NCBI Taxonomy" id="683041"/>
    <lineage>
        <taxon>Bacteria</taxon>
        <taxon>Pseudomonadati</taxon>
        <taxon>Bacteroidota</taxon>
        <taxon>Cytophagia</taxon>
        <taxon>Cytophagales</taxon>
        <taxon>Spirosomataceae</taxon>
        <taxon>Larkinella</taxon>
    </lineage>
</organism>
<gene>
    <name evidence="1" type="ORF">ACFPMF_07425</name>
</gene>
<name>A0ABW0I993_9BACT</name>
<accession>A0ABW0I993</accession>
<dbReference type="Proteomes" id="UP001596106">
    <property type="component" value="Unassembled WGS sequence"/>
</dbReference>
<proteinExistence type="predicted"/>
<comment type="caution">
    <text evidence="1">The sequence shown here is derived from an EMBL/GenBank/DDBJ whole genome shotgun (WGS) entry which is preliminary data.</text>
</comment>